<feature type="transmembrane region" description="Helical" evidence="2">
    <location>
        <begin position="342"/>
        <end position="364"/>
    </location>
</feature>
<name>A0A023GM70_AMBTT</name>
<dbReference type="AlphaFoldDB" id="A0A023GM70"/>
<reference evidence="3" key="1">
    <citation type="submission" date="2014-03" db="EMBL/GenBank/DDBJ databases">
        <title>The sialotranscriptome of Amblyomma triste, Amblyomma parvum and Amblyomma cajennense ticks, uncovered by 454-based RNA-seq.</title>
        <authorList>
            <person name="Garcia G.R."/>
            <person name="Gardinassi L.G."/>
            <person name="Ribeiro J.M."/>
            <person name="Anatriello E."/>
            <person name="Ferreira B.R."/>
            <person name="Moreira H.N."/>
            <person name="Mafra C."/>
            <person name="Olegario M.M."/>
            <person name="Szabo P.J."/>
            <person name="Miranda-Santos I.K."/>
            <person name="Maruyama S.R."/>
        </authorList>
    </citation>
    <scope>NUCLEOTIDE SEQUENCE</scope>
    <source>
        <strain evidence="3">Mato Grasso do Sul</strain>
        <tissue evidence="3">Salivary glands</tissue>
    </source>
</reference>
<proteinExistence type="evidence at transcript level"/>
<organism evidence="3">
    <name type="scientific">Amblyomma triste</name>
    <name type="common">Neotropical tick</name>
    <dbReference type="NCBI Taxonomy" id="251400"/>
    <lineage>
        <taxon>Eukaryota</taxon>
        <taxon>Metazoa</taxon>
        <taxon>Ecdysozoa</taxon>
        <taxon>Arthropoda</taxon>
        <taxon>Chelicerata</taxon>
        <taxon>Arachnida</taxon>
        <taxon>Acari</taxon>
        <taxon>Parasitiformes</taxon>
        <taxon>Ixodida</taxon>
        <taxon>Ixodoidea</taxon>
        <taxon>Ixodidae</taxon>
        <taxon>Amblyomminae</taxon>
        <taxon>Amblyomma</taxon>
    </lineage>
</organism>
<keyword evidence="2" id="KW-0472">Membrane</keyword>
<dbReference type="EMBL" id="GBBM01001463">
    <property type="protein sequence ID" value="JAC33955.1"/>
    <property type="molecule type" value="mRNA"/>
</dbReference>
<keyword evidence="2" id="KW-1133">Transmembrane helix</keyword>
<accession>A0A023GM70</accession>
<dbReference type="InterPro" id="IPR037660">
    <property type="entry name" value="CCDC51"/>
</dbReference>
<protein>
    <submittedName>
        <fullName evidence="3">Putative conserved plasma membrane protein</fullName>
    </submittedName>
</protein>
<sequence>MPPMRFLPLSQQRLCSPLRSPQYAPLLLPERCQHTHPLAAKVFNIFRVYEDIVGLAEVKAAQAKVLEAEQKFVTTQEQRREKQQRILQLQSQLKEIHAELDKTHRGEDRYLSLITQEHAVIKEERSLLEQFKSLEKAERDYFASLSLALRESHEKERAQGERTKYWSIIGSICGAVIGIVGATVNNRIRLNQLRDLVERSSSQPEVQRLVYSLSDEFKRHRDQIVEFVDDIRQLLGAAPVVAATDRVTSAAVLPMAMAKAEDKAVSDSELELQMRQVVLLVKEQRQLLERETREIKALLAAERALEEAEGDFKRTAVYIGEDVKDIVADSQRQLEWKMKINSLAMVALVYGALAVTVPLLAAFFKGS</sequence>
<keyword evidence="1" id="KW-0175">Coiled coil</keyword>
<dbReference type="PANTHER" id="PTHR28624">
    <property type="entry name" value="COILED-COIL DOMAIN-CONTAINING PROTEIN 51"/>
    <property type="match status" value="1"/>
</dbReference>
<evidence type="ECO:0000256" key="1">
    <source>
        <dbReference type="SAM" id="Coils"/>
    </source>
</evidence>
<dbReference type="PANTHER" id="PTHR28624:SF1">
    <property type="entry name" value="MITOCHONDRIAL POTASSIUM CHANNEL"/>
    <property type="match status" value="1"/>
</dbReference>
<evidence type="ECO:0000256" key="2">
    <source>
        <dbReference type="SAM" id="Phobius"/>
    </source>
</evidence>
<feature type="transmembrane region" description="Helical" evidence="2">
    <location>
        <begin position="165"/>
        <end position="184"/>
    </location>
</feature>
<feature type="coiled-coil region" evidence="1">
    <location>
        <begin position="58"/>
        <end position="99"/>
    </location>
</feature>
<feature type="coiled-coil region" evidence="1">
    <location>
        <begin position="281"/>
        <end position="308"/>
    </location>
</feature>
<keyword evidence="2" id="KW-0812">Transmembrane</keyword>
<evidence type="ECO:0000313" key="3">
    <source>
        <dbReference type="EMBL" id="JAC33955.1"/>
    </source>
</evidence>